<gene>
    <name evidence="1" type="ORF">GQ43DRAFT_79922</name>
</gene>
<dbReference type="OrthoDB" id="3939315at2759"/>
<organism evidence="1 2">
    <name type="scientific">Delitschia confertaspora ATCC 74209</name>
    <dbReference type="NCBI Taxonomy" id="1513339"/>
    <lineage>
        <taxon>Eukaryota</taxon>
        <taxon>Fungi</taxon>
        <taxon>Dikarya</taxon>
        <taxon>Ascomycota</taxon>
        <taxon>Pezizomycotina</taxon>
        <taxon>Dothideomycetes</taxon>
        <taxon>Pleosporomycetidae</taxon>
        <taxon>Pleosporales</taxon>
        <taxon>Delitschiaceae</taxon>
        <taxon>Delitschia</taxon>
    </lineage>
</organism>
<comment type="caution">
    <text evidence="1">The sequence shown here is derived from an EMBL/GenBank/DDBJ whole genome shotgun (WGS) entry which is preliminary data.</text>
</comment>
<evidence type="ECO:0000313" key="1">
    <source>
        <dbReference type="EMBL" id="KAF2200306.1"/>
    </source>
</evidence>
<dbReference type="Proteomes" id="UP000799536">
    <property type="component" value="Unassembled WGS sequence"/>
</dbReference>
<accession>A0A9P4JLC7</accession>
<name>A0A9P4JLC7_9PLEO</name>
<dbReference type="EMBL" id="ML994029">
    <property type="protein sequence ID" value="KAF2200306.1"/>
    <property type="molecule type" value="Genomic_DNA"/>
</dbReference>
<dbReference type="AlphaFoldDB" id="A0A9P4JLC7"/>
<reference evidence="1" key="1">
    <citation type="journal article" date="2020" name="Stud. Mycol.">
        <title>101 Dothideomycetes genomes: a test case for predicting lifestyles and emergence of pathogens.</title>
        <authorList>
            <person name="Haridas S."/>
            <person name="Albert R."/>
            <person name="Binder M."/>
            <person name="Bloem J."/>
            <person name="Labutti K."/>
            <person name="Salamov A."/>
            <person name="Andreopoulos B."/>
            <person name="Baker S."/>
            <person name="Barry K."/>
            <person name="Bills G."/>
            <person name="Bluhm B."/>
            <person name="Cannon C."/>
            <person name="Castanera R."/>
            <person name="Culley D."/>
            <person name="Daum C."/>
            <person name="Ezra D."/>
            <person name="Gonzalez J."/>
            <person name="Henrissat B."/>
            <person name="Kuo A."/>
            <person name="Liang C."/>
            <person name="Lipzen A."/>
            <person name="Lutzoni F."/>
            <person name="Magnuson J."/>
            <person name="Mondo S."/>
            <person name="Nolan M."/>
            <person name="Ohm R."/>
            <person name="Pangilinan J."/>
            <person name="Park H.-J."/>
            <person name="Ramirez L."/>
            <person name="Alfaro M."/>
            <person name="Sun H."/>
            <person name="Tritt A."/>
            <person name="Yoshinaga Y."/>
            <person name="Zwiers L.-H."/>
            <person name="Turgeon B."/>
            <person name="Goodwin S."/>
            <person name="Spatafora J."/>
            <person name="Crous P."/>
            <person name="Grigoriev I."/>
        </authorList>
    </citation>
    <scope>NUCLEOTIDE SEQUENCE</scope>
    <source>
        <strain evidence="1">ATCC 74209</strain>
    </source>
</reference>
<keyword evidence="2" id="KW-1185">Reference proteome</keyword>
<proteinExistence type="predicted"/>
<sequence>MIYCPRTQLALLLLPQTIQHEDLLSHSKTEPNDSSRPHTSSDVSFLLNSHNTLHQISTAPATFQPPPAYTASDALAETFRLQGPLIYATAPTGHTPRYHLQQDFTFWGRPNRLHIRRLGAFESRALLSRASNQITRFDESTAMFVTDGVEMKSPSRETAARGKIVLESGMGITGKWWKIYRVTKSPWRDSLNPKNQARLQKYGYHAADEWDKRLLFVVRKGGTWVDNEGKRVGAELTESKSPGEVFTVEGEVEEKRRDLLVACWLMKLWVVKGVRWEGDRTV</sequence>
<evidence type="ECO:0000313" key="2">
    <source>
        <dbReference type="Proteomes" id="UP000799536"/>
    </source>
</evidence>
<protein>
    <submittedName>
        <fullName evidence="1">Uncharacterized protein</fullName>
    </submittedName>
</protein>